<dbReference type="Pfam" id="PF00640">
    <property type="entry name" value="PID"/>
    <property type="match status" value="1"/>
</dbReference>
<evidence type="ECO:0000256" key="1">
    <source>
        <dbReference type="ARBA" id="ARBA00022448"/>
    </source>
</evidence>
<dbReference type="FunFam" id="2.30.29.30:FF:000044">
    <property type="entry name" value="amyloid beta A4 precursor protein-binding family A member 1"/>
    <property type="match status" value="1"/>
</dbReference>
<organism evidence="7 8">
    <name type="scientific">Cynoglossus semilaevis</name>
    <name type="common">Tongue sole</name>
    <dbReference type="NCBI Taxonomy" id="244447"/>
    <lineage>
        <taxon>Eukaryota</taxon>
        <taxon>Metazoa</taxon>
        <taxon>Chordata</taxon>
        <taxon>Craniata</taxon>
        <taxon>Vertebrata</taxon>
        <taxon>Euteleostomi</taxon>
        <taxon>Actinopterygii</taxon>
        <taxon>Neopterygii</taxon>
        <taxon>Teleostei</taxon>
        <taxon>Neoteleostei</taxon>
        <taxon>Acanthomorphata</taxon>
        <taxon>Carangaria</taxon>
        <taxon>Pleuronectiformes</taxon>
        <taxon>Pleuronectoidei</taxon>
        <taxon>Cynoglossidae</taxon>
        <taxon>Cynoglossinae</taxon>
        <taxon>Cynoglossus</taxon>
    </lineage>
</organism>
<name>A0A3P8WC26_CYNSE</name>
<dbReference type="PANTHER" id="PTHR12345:SF14">
    <property type="entry name" value="AMYLOID-BETA A4 PRECURSOR PROTEIN-BINDING FAMILY A MEMBER 1"/>
    <property type="match status" value="1"/>
</dbReference>
<feature type="region of interest" description="Disordered" evidence="4">
    <location>
        <begin position="447"/>
        <end position="543"/>
    </location>
</feature>
<dbReference type="GeneID" id="103389043"/>
<dbReference type="Pfam" id="PF00595">
    <property type="entry name" value="PDZ"/>
    <property type="match status" value="2"/>
</dbReference>
<dbReference type="SMART" id="SM00462">
    <property type="entry name" value="PTB"/>
    <property type="match status" value="1"/>
</dbReference>
<feature type="region of interest" description="Disordered" evidence="4">
    <location>
        <begin position="1"/>
        <end position="188"/>
    </location>
</feature>
<feature type="domain" description="PDZ" evidence="6">
    <location>
        <begin position="938"/>
        <end position="1023"/>
    </location>
</feature>
<dbReference type="FunCoup" id="A0A3P8WC26">
    <property type="interactions" value="1"/>
</dbReference>
<feature type="compositionally biased region" description="Basic and acidic residues" evidence="4">
    <location>
        <begin position="609"/>
        <end position="618"/>
    </location>
</feature>
<feature type="compositionally biased region" description="Basic and acidic residues" evidence="4">
    <location>
        <begin position="232"/>
        <end position="254"/>
    </location>
</feature>
<dbReference type="AlphaFoldDB" id="A0A3P8WC26"/>
<dbReference type="CDD" id="cd06720">
    <property type="entry name" value="PDZ1_APBA1_3-like"/>
    <property type="match status" value="1"/>
</dbReference>
<feature type="compositionally biased region" description="Polar residues" evidence="4">
    <location>
        <begin position="90"/>
        <end position="99"/>
    </location>
</feature>
<proteinExistence type="predicted"/>
<evidence type="ECO:0000259" key="6">
    <source>
        <dbReference type="PROSITE" id="PS50106"/>
    </source>
</evidence>
<dbReference type="FunFam" id="2.30.42.10:FF:000007">
    <property type="entry name" value="Amyloid beta A4 protein-binding family A member"/>
    <property type="match status" value="1"/>
</dbReference>
<dbReference type="Ensembl" id="ENSCSET00000024551.1">
    <property type="protein sequence ID" value="ENSCSEP00000024224.1"/>
    <property type="gene ID" value="ENSCSEG00000015462.1"/>
</dbReference>
<feature type="region of interest" description="Disordered" evidence="4">
    <location>
        <begin position="226"/>
        <end position="378"/>
    </location>
</feature>
<dbReference type="PANTHER" id="PTHR12345">
    <property type="entry name" value="SYNTENIN RELATED"/>
    <property type="match status" value="1"/>
</dbReference>
<dbReference type="InterPro" id="IPR001478">
    <property type="entry name" value="PDZ"/>
</dbReference>
<dbReference type="GO" id="GO:0001540">
    <property type="term" value="F:amyloid-beta binding"/>
    <property type="evidence" value="ECO:0007669"/>
    <property type="project" value="TreeGrafter"/>
</dbReference>
<dbReference type="GO" id="GO:0043197">
    <property type="term" value="C:dendritic spine"/>
    <property type="evidence" value="ECO:0007669"/>
    <property type="project" value="TreeGrafter"/>
</dbReference>
<feature type="compositionally biased region" description="Polar residues" evidence="4">
    <location>
        <begin position="584"/>
        <end position="596"/>
    </location>
</feature>
<dbReference type="GO" id="GO:0005737">
    <property type="term" value="C:cytoplasm"/>
    <property type="evidence" value="ECO:0007669"/>
    <property type="project" value="TreeGrafter"/>
</dbReference>
<dbReference type="PROSITE" id="PS50106">
    <property type="entry name" value="PDZ"/>
    <property type="match status" value="2"/>
</dbReference>
<feature type="compositionally biased region" description="Polar residues" evidence="4">
    <location>
        <begin position="447"/>
        <end position="474"/>
    </location>
</feature>
<feature type="domain" description="PID" evidence="5">
    <location>
        <begin position="735"/>
        <end position="925"/>
    </location>
</feature>
<dbReference type="GeneTree" id="ENSGT00940000156820"/>
<evidence type="ECO:0000256" key="3">
    <source>
        <dbReference type="ARBA" id="ARBA00022737"/>
    </source>
</evidence>
<dbReference type="OrthoDB" id="5987010at2759"/>
<reference evidence="7 8" key="1">
    <citation type="journal article" date="2014" name="Nat. Genet.">
        <title>Whole-genome sequence of a flatfish provides insights into ZW sex chromosome evolution and adaptation to a benthic lifestyle.</title>
        <authorList>
            <person name="Chen S."/>
            <person name="Zhang G."/>
            <person name="Shao C."/>
            <person name="Huang Q."/>
            <person name="Liu G."/>
            <person name="Zhang P."/>
            <person name="Song W."/>
            <person name="An N."/>
            <person name="Chalopin D."/>
            <person name="Volff J.N."/>
            <person name="Hong Y."/>
            <person name="Li Q."/>
            <person name="Sha Z."/>
            <person name="Zhou H."/>
            <person name="Xie M."/>
            <person name="Yu Q."/>
            <person name="Liu Y."/>
            <person name="Xiang H."/>
            <person name="Wang N."/>
            <person name="Wu K."/>
            <person name="Yang C."/>
            <person name="Zhou Q."/>
            <person name="Liao X."/>
            <person name="Yang L."/>
            <person name="Hu Q."/>
            <person name="Zhang J."/>
            <person name="Meng L."/>
            <person name="Jin L."/>
            <person name="Tian Y."/>
            <person name="Lian J."/>
            <person name="Yang J."/>
            <person name="Miao G."/>
            <person name="Liu S."/>
            <person name="Liang Z."/>
            <person name="Yan F."/>
            <person name="Li Y."/>
            <person name="Sun B."/>
            <person name="Zhang H."/>
            <person name="Zhang J."/>
            <person name="Zhu Y."/>
            <person name="Du M."/>
            <person name="Zhao Y."/>
            <person name="Schartl M."/>
            <person name="Tang Q."/>
            <person name="Wang J."/>
        </authorList>
    </citation>
    <scope>NUCLEOTIDE SEQUENCE</scope>
</reference>
<dbReference type="STRING" id="244447.ENSCSEP00000024224"/>
<dbReference type="Gene3D" id="2.30.29.30">
    <property type="entry name" value="Pleckstrin-homology domain (PH domain)/Phosphotyrosine-binding domain (PTB)"/>
    <property type="match status" value="1"/>
</dbReference>
<feature type="compositionally biased region" description="Pro residues" evidence="4">
    <location>
        <begin position="324"/>
        <end position="338"/>
    </location>
</feature>
<dbReference type="FunFam" id="2.30.42.10:FF:000017">
    <property type="entry name" value="Amyloid beta A4 protein-binding family A member 1"/>
    <property type="match status" value="1"/>
</dbReference>
<feature type="compositionally biased region" description="Low complexity" evidence="4">
    <location>
        <begin position="658"/>
        <end position="667"/>
    </location>
</feature>
<dbReference type="SUPFAM" id="SSF50729">
    <property type="entry name" value="PH domain-like"/>
    <property type="match status" value="1"/>
</dbReference>
<evidence type="ECO:0000313" key="8">
    <source>
        <dbReference type="Proteomes" id="UP000265120"/>
    </source>
</evidence>
<feature type="compositionally biased region" description="Basic and acidic residues" evidence="4">
    <location>
        <begin position="151"/>
        <end position="166"/>
    </location>
</feature>
<dbReference type="InterPro" id="IPR006020">
    <property type="entry name" value="PTB/PI_dom"/>
</dbReference>
<protein>
    <submittedName>
        <fullName evidence="7">Amyloid-beta A4 precursor protein-binding family A member 1-like</fullName>
    </submittedName>
</protein>
<evidence type="ECO:0000259" key="5">
    <source>
        <dbReference type="PROSITE" id="PS01179"/>
    </source>
</evidence>
<dbReference type="RefSeq" id="XP_016894490.1">
    <property type="nucleotide sequence ID" value="XM_017039001.2"/>
</dbReference>
<feature type="region of interest" description="Disordered" evidence="4">
    <location>
        <begin position="556"/>
        <end position="710"/>
    </location>
</feature>
<feature type="compositionally biased region" description="Acidic residues" evidence="4">
    <location>
        <begin position="282"/>
        <end position="291"/>
    </location>
</feature>
<feature type="domain" description="PDZ" evidence="6">
    <location>
        <begin position="1029"/>
        <end position="1105"/>
    </location>
</feature>
<dbReference type="GO" id="GO:0007268">
    <property type="term" value="P:chemical synaptic transmission"/>
    <property type="evidence" value="ECO:0007669"/>
    <property type="project" value="TreeGrafter"/>
</dbReference>
<dbReference type="Proteomes" id="UP000265120">
    <property type="component" value="Chromosome 14"/>
</dbReference>
<feature type="compositionally biased region" description="Basic residues" evidence="4">
    <location>
        <begin position="55"/>
        <end position="86"/>
    </location>
</feature>
<keyword evidence="2" id="KW-0597">Phosphoprotein</keyword>
<feature type="compositionally biased region" description="Acidic residues" evidence="4">
    <location>
        <begin position="359"/>
        <end position="369"/>
    </location>
</feature>
<sequence>MSHNYQEEASKEVVEEQKITVRNRQPNGPARGEAPPVRRSWRPCQINQDGELNLHHHHHEHHPPPHHHHAHHLPAGRGPSRHRRRPPSAQGQSQVQSPGSAPVVMSSRTGGGEVWSADHLPVPQHRPAVTRYRRHGDPNPRLKGHRQRQPNNEKQEILHGVDERGVPVEPPVNDYPTREEPLDQGSPHQTPIAVVTPTHLCTAPATQNVQPHPQETPPAEVEENFQDLQNTKADEVVKVDKDGEGEKMKDDESRCSTALDVSFNQDSVEEANIGAKERTESMEEEPSEVLDDAATGVPAAGSEINDLCSDTESAASLSMDGPLHSPPPLHSPTPPSSPDVPTFPQIDHFSEEPSMSPVLDDDQPEDEDRSESTYYTDSYPKTYADFYSESHQKSCPESVYTVYAETKPHPTSFPEPLKTSYSEAARDPCWQPNQRTGCDDQCHQETFTKQTEETPTNKVSSFSHTMDCSPTPWQVKNRGSHFSPPDRSVGCRLHHYDEESDEDDSSGGGRSFGQKSLRFEPGQSERQDMSPLSGQNSSGDAISLAIKDIKEAIEEVKTKAVPSPYTPDCPEEPIWVMRQEDTFSLHTDQSSSQSDSEAPYVSCPARENASPKRRETCRSTHPSNYQQPQHQLQLHHQHPNQHTQEQQRDTLRSPLMCQKQQQQQQQAEHQHPQPQHHPQRLHDQPQTHPPSAPPPPQQQQQQQQQMSVQEIRRSLPSFPTFVDVLGPCDPEDLIDGIIFAATYLGCTHLLSERTPSKSARMQQAQEAMSRVRAAQKQAKNKKKSPDAEASSTTEVDLFMSTQRIKVLNADSQECLMDLPLRTISYIADIGNMVVLMARGKMVRSHSAQENLNQSSESSSAQDDRRLYRMICHVFESEDAQLIAQSIGQSFSVAYQEFLRANGIDPEDLSQREYSDLLNTQDMYNDDLIHFSKSENCRDVYIEKQKGEILGVVIVESGWGSILPTVIIASLMHAGPAEKSGRLNIGDQIMTVNGTSLVGLPLGTCQSIIKGLKSQSRIKLNIVRCPPVTMVLIRRPDLRYQLGFSVQNGIICSLMRGGIAERGGVRVGHRIIEINSQSVVATPHEKIVQILSNAMGEIHMKTMPAAMYRLLTAQEQPVYI</sequence>
<evidence type="ECO:0000256" key="2">
    <source>
        <dbReference type="ARBA" id="ARBA00022553"/>
    </source>
</evidence>
<keyword evidence="8" id="KW-1185">Reference proteome</keyword>
<dbReference type="GO" id="GO:0005886">
    <property type="term" value="C:plasma membrane"/>
    <property type="evidence" value="ECO:0007669"/>
    <property type="project" value="TreeGrafter"/>
</dbReference>
<feature type="region of interest" description="Disordered" evidence="4">
    <location>
        <begin position="771"/>
        <end position="793"/>
    </location>
</feature>
<reference evidence="7" key="3">
    <citation type="submission" date="2025-09" db="UniProtKB">
        <authorList>
            <consortium name="Ensembl"/>
        </authorList>
    </citation>
    <scope>IDENTIFICATION</scope>
</reference>
<dbReference type="Gene3D" id="2.30.42.10">
    <property type="match status" value="2"/>
</dbReference>
<evidence type="ECO:0000313" key="7">
    <source>
        <dbReference type="Ensembl" id="ENSCSEP00000024224.1"/>
    </source>
</evidence>
<dbReference type="RefSeq" id="XP_016894489.1">
    <property type="nucleotide sequence ID" value="XM_017039000.2"/>
</dbReference>
<dbReference type="CDD" id="cd06793">
    <property type="entry name" value="PDZ2_APBA1_3-like"/>
    <property type="match status" value="1"/>
</dbReference>
<accession>A0A3P8WC26</accession>
<keyword evidence="3" id="KW-0677">Repeat</keyword>
<dbReference type="KEGG" id="csem:103389043"/>
<dbReference type="PROSITE" id="PS01179">
    <property type="entry name" value="PID"/>
    <property type="match status" value="1"/>
</dbReference>
<feature type="compositionally biased region" description="Basic and acidic residues" evidence="4">
    <location>
        <begin position="1"/>
        <end position="19"/>
    </location>
</feature>
<evidence type="ECO:0000256" key="4">
    <source>
        <dbReference type="SAM" id="MobiDB-lite"/>
    </source>
</evidence>
<feature type="compositionally biased region" description="Polar residues" evidence="4">
    <location>
        <begin position="530"/>
        <end position="540"/>
    </location>
</feature>
<dbReference type="InParanoid" id="A0A3P8WC26"/>
<dbReference type="InterPro" id="IPR036034">
    <property type="entry name" value="PDZ_sf"/>
</dbReference>
<dbReference type="SMART" id="SM00228">
    <property type="entry name" value="PDZ"/>
    <property type="match status" value="2"/>
</dbReference>
<keyword evidence="1" id="KW-0813">Transport</keyword>
<feature type="compositionally biased region" description="Pro residues" evidence="4">
    <location>
        <begin position="687"/>
        <end position="697"/>
    </location>
</feature>
<dbReference type="InterPro" id="IPR011993">
    <property type="entry name" value="PH-like_dom_sf"/>
</dbReference>
<reference evidence="7" key="2">
    <citation type="submission" date="2025-08" db="UniProtKB">
        <authorList>
            <consortium name="Ensembl"/>
        </authorList>
    </citation>
    <scope>IDENTIFICATION</scope>
</reference>
<dbReference type="SUPFAM" id="SSF50156">
    <property type="entry name" value="PDZ domain-like"/>
    <property type="match status" value="2"/>
</dbReference>
<dbReference type="InterPro" id="IPR051230">
    <property type="entry name" value="APP-Binding"/>
</dbReference>
<dbReference type="CDD" id="cd01208">
    <property type="entry name" value="PTB_X11"/>
    <property type="match status" value="1"/>
</dbReference>